<dbReference type="AlphaFoldDB" id="A0A090LCW5"/>
<evidence type="ECO:0000313" key="9">
    <source>
        <dbReference type="WormBase" id="SRAE_2000228200"/>
    </source>
</evidence>
<keyword evidence="7" id="KW-1185">Reference proteome</keyword>
<proteinExistence type="inferred from homology"/>
<evidence type="ECO:0000256" key="5">
    <source>
        <dbReference type="SAM" id="SignalP"/>
    </source>
</evidence>
<evidence type="ECO:0000313" key="7">
    <source>
        <dbReference type="Proteomes" id="UP000035682"/>
    </source>
</evidence>
<gene>
    <name evidence="6 8 9" type="ORF">SRAE_2000228200</name>
</gene>
<organism evidence="6">
    <name type="scientific">Strongyloides ratti</name>
    <name type="common">Parasitic roundworm</name>
    <dbReference type="NCBI Taxonomy" id="34506"/>
    <lineage>
        <taxon>Eukaryota</taxon>
        <taxon>Metazoa</taxon>
        <taxon>Ecdysozoa</taxon>
        <taxon>Nematoda</taxon>
        <taxon>Chromadorea</taxon>
        <taxon>Rhabditida</taxon>
        <taxon>Tylenchina</taxon>
        <taxon>Panagrolaimomorpha</taxon>
        <taxon>Strongyloidoidea</taxon>
        <taxon>Strongyloididae</taxon>
        <taxon>Strongyloides</taxon>
    </lineage>
</organism>
<keyword evidence="4 5" id="KW-0732">Signal</keyword>
<evidence type="ECO:0000256" key="1">
    <source>
        <dbReference type="ARBA" id="ARBA00004613"/>
    </source>
</evidence>
<keyword evidence="3" id="KW-0964">Secreted</keyword>
<comment type="subcellular location">
    <subcellularLocation>
        <location evidence="1">Secreted</location>
    </subcellularLocation>
</comment>
<protein>
    <submittedName>
        <fullName evidence="6 8">Transthyretin-like family-containing protein</fullName>
    </submittedName>
</protein>
<dbReference type="EMBL" id="LN609529">
    <property type="protein sequence ID" value="CEF67621.1"/>
    <property type="molecule type" value="Genomic_DNA"/>
</dbReference>
<dbReference type="Proteomes" id="UP000035682">
    <property type="component" value="Unplaced"/>
</dbReference>
<evidence type="ECO:0000313" key="6">
    <source>
        <dbReference type="EMBL" id="CEF67621.1"/>
    </source>
</evidence>
<dbReference type="WormBase" id="SRAE_2000228200">
    <property type="protein sequence ID" value="SRP09779"/>
    <property type="gene ID" value="WBGene00262492"/>
</dbReference>
<dbReference type="GO" id="GO:0009986">
    <property type="term" value="C:cell surface"/>
    <property type="evidence" value="ECO:0007669"/>
    <property type="project" value="InterPro"/>
</dbReference>
<dbReference type="CTD" id="36379986"/>
<dbReference type="GO" id="GO:0005576">
    <property type="term" value="C:extracellular region"/>
    <property type="evidence" value="ECO:0007669"/>
    <property type="project" value="UniProtKB-SubCell"/>
</dbReference>
<dbReference type="WBParaSite" id="SRAE_2000228200.1">
    <property type="protein sequence ID" value="SRAE_2000228200.1"/>
    <property type="gene ID" value="WBGene00262492"/>
</dbReference>
<name>A0A090LCW5_STRRB</name>
<dbReference type="OMA" id="NDNQICK"/>
<sequence length="148" mass="16711">MFFHLSKIIFLSISFTLTYCCSATSSKNVYSTGVKGIVTCNGTPAKNVKVQIYDKNAIGKDTEISYGFSDEKGRFGIRGNEKVVIGNFNPYYAITHNCNNDNQICKRKFTNEINKKYIEKNTRSYDVYDAGVIELAPKRSNELRDCSV</sequence>
<reference evidence="6 7" key="1">
    <citation type="submission" date="2014-09" db="EMBL/GenBank/DDBJ databases">
        <authorList>
            <person name="Martin A.A."/>
        </authorList>
    </citation>
    <scope>NUCLEOTIDE SEQUENCE</scope>
    <source>
        <strain evidence="7">ED321</strain>
        <strain evidence="6">ED321 Heterogonic</strain>
    </source>
</reference>
<dbReference type="Gene3D" id="2.60.40.3330">
    <property type="match status" value="1"/>
</dbReference>
<accession>A0A090LCW5</accession>
<dbReference type="GeneID" id="36379986"/>
<dbReference type="OrthoDB" id="73919at2759"/>
<dbReference type="InterPro" id="IPR038479">
    <property type="entry name" value="Transthyretin-like_sf"/>
</dbReference>
<evidence type="ECO:0000313" key="8">
    <source>
        <dbReference type="WBParaSite" id="SRAE_2000228200.1"/>
    </source>
</evidence>
<dbReference type="InterPro" id="IPR001534">
    <property type="entry name" value="Transthyretin-like"/>
</dbReference>
<dbReference type="PANTHER" id="PTHR21700:SF3">
    <property type="entry name" value="TRANSTHYRETIN-LIKE PROTEIN 5"/>
    <property type="match status" value="1"/>
</dbReference>
<feature type="chain" id="PRO_5015030715" evidence="5">
    <location>
        <begin position="24"/>
        <end position="148"/>
    </location>
</feature>
<evidence type="ECO:0000256" key="2">
    <source>
        <dbReference type="ARBA" id="ARBA00010112"/>
    </source>
</evidence>
<dbReference type="PANTHER" id="PTHR21700">
    <property type="entry name" value="TRANSTHYRETIN-LIKE FAMILY PROTEIN-RELATED"/>
    <property type="match status" value="1"/>
</dbReference>
<dbReference type="RefSeq" id="XP_024506821.1">
    <property type="nucleotide sequence ID" value="XM_024653334.1"/>
</dbReference>
<reference evidence="8" key="2">
    <citation type="submission" date="2020-12" db="UniProtKB">
        <authorList>
            <consortium name="WormBaseParasite"/>
        </authorList>
    </citation>
    <scope>IDENTIFICATION</scope>
</reference>
<comment type="similarity">
    <text evidence="2">Belongs to the nematode transthyretin-like family.</text>
</comment>
<evidence type="ECO:0000256" key="3">
    <source>
        <dbReference type="ARBA" id="ARBA00022525"/>
    </source>
</evidence>
<evidence type="ECO:0000256" key="4">
    <source>
        <dbReference type="ARBA" id="ARBA00022729"/>
    </source>
</evidence>
<feature type="signal peptide" evidence="5">
    <location>
        <begin position="1"/>
        <end position="23"/>
    </location>
</feature>
<dbReference type="Pfam" id="PF01060">
    <property type="entry name" value="TTR-52"/>
    <property type="match status" value="1"/>
</dbReference>